<proteinExistence type="predicted"/>
<sequence>MRIVRRKMRKRQGVKGARLVEATWSRGIGRSSLFFRCPTTSQTSKRKLSNGKNNWVGCLCIVVSVVTPPKQRRLLEAMGSTHAENRFPGTPAPSSPAPHLLVSARNDTFRTGGTKETFCSSISAHQKIPRWSKLILSSLGRARCPLLVWHIKPRTLTLFLHIVWASLCIVAVSLYIWLLPCFRADFRVCCLVKGRSHSCDRLRLRETRSFKTS</sequence>
<organism>
    <name type="scientific">Ixodes scapularis</name>
    <name type="common">Black-legged tick</name>
    <name type="synonym">Deer tick</name>
    <dbReference type="NCBI Taxonomy" id="6945"/>
    <lineage>
        <taxon>Eukaryota</taxon>
        <taxon>Metazoa</taxon>
        <taxon>Ecdysozoa</taxon>
        <taxon>Arthropoda</taxon>
        <taxon>Chelicerata</taxon>
        <taxon>Arachnida</taxon>
        <taxon>Acari</taxon>
        <taxon>Parasitiformes</taxon>
        <taxon>Ixodida</taxon>
        <taxon>Ixodoidea</taxon>
        <taxon>Ixodidae</taxon>
        <taxon>Ixodinae</taxon>
        <taxon>Ixodes</taxon>
    </lineage>
</organism>
<evidence type="ECO:0000256" key="1">
    <source>
        <dbReference type="SAM" id="Phobius"/>
    </source>
</evidence>
<gene>
    <name evidence="2" type="ORF">IscW_ISCW020924</name>
</gene>
<dbReference type="EMBL" id="ABJB010307640">
    <property type="status" value="NOT_ANNOTATED_CDS"/>
    <property type="molecule type" value="Genomic_DNA"/>
</dbReference>
<dbReference type="PaxDb" id="6945-B7Q9K3"/>
<keyword evidence="1" id="KW-0812">Transmembrane</keyword>
<dbReference type="HOGENOM" id="CLU_1295643_0_0_1"/>
<reference evidence="3" key="2">
    <citation type="submission" date="2020-05" db="UniProtKB">
        <authorList>
            <consortium name="EnsemblMetazoa"/>
        </authorList>
    </citation>
    <scope>IDENTIFICATION</scope>
    <source>
        <strain evidence="3">wikel</strain>
    </source>
</reference>
<accession>B7Q9K3</accession>
<evidence type="ECO:0008006" key="5">
    <source>
        <dbReference type="Google" id="ProtNLM"/>
    </source>
</evidence>
<keyword evidence="4" id="KW-1185">Reference proteome</keyword>
<dbReference type="EnsemblMetazoa" id="ISCW020924-RA">
    <property type="protein sequence ID" value="ISCW020924-PA"/>
    <property type="gene ID" value="ISCW020924"/>
</dbReference>
<dbReference type="AlphaFoldDB" id="B7Q9K3"/>
<dbReference type="EMBL" id="DS889418">
    <property type="protein sequence ID" value="EEC15525.1"/>
    <property type="molecule type" value="Genomic_DNA"/>
</dbReference>
<dbReference type="VEuPathDB" id="VectorBase:ISCI020924"/>
<evidence type="ECO:0000313" key="2">
    <source>
        <dbReference type="EMBL" id="EEC15525.1"/>
    </source>
</evidence>
<protein>
    <recommendedName>
        <fullName evidence="5">Transmembrane protein</fullName>
    </recommendedName>
</protein>
<evidence type="ECO:0000313" key="3">
    <source>
        <dbReference type="EnsemblMetazoa" id="ISCW020924-PA"/>
    </source>
</evidence>
<evidence type="ECO:0000313" key="4">
    <source>
        <dbReference type="Proteomes" id="UP000001555"/>
    </source>
</evidence>
<dbReference type="InParanoid" id="B7Q9K3"/>
<keyword evidence="1" id="KW-1133">Transmembrane helix</keyword>
<name>B7Q9K3_IXOSC</name>
<dbReference type="Proteomes" id="UP000001555">
    <property type="component" value="Unassembled WGS sequence"/>
</dbReference>
<feature type="transmembrane region" description="Helical" evidence="1">
    <location>
        <begin position="158"/>
        <end position="178"/>
    </location>
</feature>
<keyword evidence="1" id="KW-0472">Membrane</keyword>
<dbReference type="VEuPathDB" id="VectorBase:ISCW020924"/>
<reference evidence="2 4" key="1">
    <citation type="submission" date="2008-03" db="EMBL/GenBank/DDBJ databases">
        <title>Annotation of Ixodes scapularis.</title>
        <authorList>
            <consortium name="Ixodes scapularis Genome Project Consortium"/>
            <person name="Caler E."/>
            <person name="Hannick L.I."/>
            <person name="Bidwell S."/>
            <person name="Joardar V."/>
            <person name="Thiagarajan M."/>
            <person name="Amedeo P."/>
            <person name="Galinsky K.J."/>
            <person name="Schobel S."/>
            <person name="Inman J."/>
            <person name="Hostetler J."/>
            <person name="Miller J."/>
            <person name="Hammond M."/>
            <person name="Megy K."/>
            <person name="Lawson D."/>
            <person name="Kodira C."/>
            <person name="Sutton G."/>
            <person name="Meyer J."/>
            <person name="Hill C.A."/>
            <person name="Birren B."/>
            <person name="Nene V."/>
            <person name="Collins F."/>
            <person name="Alarcon-Chaidez F."/>
            <person name="Wikel S."/>
            <person name="Strausberg R."/>
        </authorList>
    </citation>
    <scope>NUCLEOTIDE SEQUENCE [LARGE SCALE GENOMIC DNA]</scope>
    <source>
        <strain evidence="4">Wikel</strain>
        <strain evidence="2">Wikel colony</strain>
    </source>
</reference>